<protein>
    <submittedName>
        <fullName evidence="2">Uncharacterized protein</fullName>
    </submittedName>
</protein>
<dbReference type="OrthoDB" id="5324692at2759"/>
<accession>A0A9P1H1H2</accession>
<feature type="region of interest" description="Disordered" evidence="1">
    <location>
        <begin position="314"/>
        <end position="336"/>
    </location>
</feature>
<organism evidence="2 3">
    <name type="scientific">Parascedosporium putredinis</name>
    <dbReference type="NCBI Taxonomy" id="1442378"/>
    <lineage>
        <taxon>Eukaryota</taxon>
        <taxon>Fungi</taxon>
        <taxon>Dikarya</taxon>
        <taxon>Ascomycota</taxon>
        <taxon>Pezizomycotina</taxon>
        <taxon>Sordariomycetes</taxon>
        <taxon>Hypocreomycetidae</taxon>
        <taxon>Microascales</taxon>
        <taxon>Microascaceae</taxon>
        <taxon>Parascedosporium</taxon>
    </lineage>
</organism>
<dbReference type="AlphaFoldDB" id="A0A9P1H1H2"/>
<evidence type="ECO:0000313" key="3">
    <source>
        <dbReference type="Proteomes" id="UP000838763"/>
    </source>
</evidence>
<reference evidence="2" key="1">
    <citation type="submission" date="2022-11" db="EMBL/GenBank/DDBJ databases">
        <authorList>
            <person name="Scott C."/>
            <person name="Bruce N."/>
        </authorList>
    </citation>
    <scope>NUCLEOTIDE SEQUENCE</scope>
</reference>
<proteinExistence type="predicted"/>
<comment type="caution">
    <text evidence="2">The sequence shown here is derived from an EMBL/GenBank/DDBJ whole genome shotgun (WGS) entry which is preliminary data.</text>
</comment>
<evidence type="ECO:0000313" key="2">
    <source>
        <dbReference type="EMBL" id="CAI4214923.1"/>
    </source>
</evidence>
<name>A0A9P1H1H2_9PEZI</name>
<dbReference type="EMBL" id="CALLCH030000012">
    <property type="protein sequence ID" value="CAI4214923.1"/>
    <property type="molecule type" value="Genomic_DNA"/>
</dbReference>
<evidence type="ECO:0000256" key="1">
    <source>
        <dbReference type="SAM" id="MobiDB-lite"/>
    </source>
</evidence>
<dbReference type="Proteomes" id="UP000838763">
    <property type="component" value="Unassembled WGS sequence"/>
</dbReference>
<keyword evidence="3" id="KW-1185">Reference proteome</keyword>
<sequence length="489" mass="54809">MHQSASPTFASTPLQHCPSRDPIPYPVSYPTTWYAFEKTPDFYACSNCFERRVVPAGLQDHFYPIVETMAGPDRYCNFNTPRVKSLVSQYRIKRKDPVILRKLEDHIAYRVLVKSCKFSSPVAPDDDFEWHRLAAGLHACHACYEDYLAPSTFARSAGDYDEFITAALRRIQVLPCAGPTEVPGASRKWYRPKYARARAHHLRGVLPRRRGRHPVSGNHIRAVPPAAGSPRLRIRRQPRLPVNFGLMMEFGETDIFTHAAEAVLTTPPCTPAGIHPGTHWYTLPGIQDFALCAACVATLVRPIQILDAHLVQGTGSPHQARPVPSTAPTPPRSVYQEDFRSRREGRAVRLPLHGRLPVHVTSLSGGSPSSQDHRWTGTGEFSACSDCARDVVFRSPLSIFMTYRDAAVAGPRKCDFYSPRVRLFWSQASRAPDPRLALSDFNSIMRHRDAVFRKLGAARKRASGPSTRGARSSRPDRITQLEALWKEVE</sequence>
<gene>
    <name evidence="2" type="ORF">PPNO1_LOCUS4650</name>
</gene>